<dbReference type="PROSITE" id="PS51257">
    <property type="entry name" value="PROKAR_LIPOPROTEIN"/>
    <property type="match status" value="1"/>
</dbReference>
<keyword evidence="12" id="KW-1185">Reference proteome</keyword>
<dbReference type="Pfam" id="PF00153">
    <property type="entry name" value="Mito_carr"/>
    <property type="match status" value="3"/>
</dbReference>
<evidence type="ECO:0000313" key="12">
    <source>
        <dbReference type="Proteomes" id="UP000011087"/>
    </source>
</evidence>
<organism evidence="10">
    <name type="scientific">Guillardia theta (strain CCMP2712)</name>
    <name type="common">Cryptophyte</name>
    <dbReference type="NCBI Taxonomy" id="905079"/>
    <lineage>
        <taxon>Eukaryota</taxon>
        <taxon>Cryptophyceae</taxon>
        <taxon>Pyrenomonadales</taxon>
        <taxon>Geminigeraceae</taxon>
        <taxon>Guillardia</taxon>
    </lineage>
</organism>
<dbReference type="eggNOG" id="KOG0768">
    <property type="taxonomic scope" value="Eukaryota"/>
</dbReference>
<evidence type="ECO:0000313" key="11">
    <source>
        <dbReference type="EnsemblProtists" id="EKX33427"/>
    </source>
</evidence>
<feature type="repeat" description="Solcar" evidence="8">
    <location>
        <begin position="92"/>
        <end position="171"/>
    </location>
</feature>
<dbReference type="KEGG" id="gtt:GUITHDRAFT_120376"/>
<reference evidence="11" key="3">
    <citation type="submission" date="2016-03" db="UniProtKB">
        <authorList>
            <consortium name="EnsemblProtists"/>
        </authorList>
    </citation>
    <scope>IDENTIFICATION</scope>
</reference>
<dbReference type="AlphaFoldDB" id="L1IBH6"/>
<feature type="repeat" description="Solcar" evidence="8">
    <location>
        <begin position="7"/>
        <end position="80"/>
    </location>
</feature>
<reference evidence="12" key="2">
    <citation type="submission" date="2012-11" db="EMBL/GenBank/DDBJ databases">
        <authorList>
            <person name="Kuo A."/>
            <person name="Curtis B.A."/>
            <person name="Tanifuji G."/>
            <person name="Burki F."/>
            <person name="Gruber A."/>
            <person name="Irimia M."/>
            <person name="Maruyama S."/>
            <person name="Arias M.C."/>
            <person name="Ball S.G."/>
            <person name="Gile G.H."/>
            <person name="Hirakawa Y."/>
            <person name="Hopkins J.F."/>
            <person name="Rensing S.A."/>
            <person name="Schmutz J."/>
            <person name="Symeonidi A."/>
            <person name="Elias M."/>
            <person name="Eveleigh R.J."/>
            <person name="Herman E.K."/>
            <person name="Klute M.J."/>
            <person name="Nakayama T."/>
            <person name="Obornik M."/>
            <person name="Reyes-Prieto A."/>
            <person name="Armbrust E.V."/>
            <person name="Aves S.J."/>
            <person name="Beiko R.G."/>
            <person name="Coutinho P."/>
            <person name="Dacks J.B."/>
            <person name="Durnford D.G."/>
            <person name="Fast N.M."/>
            <person name="Green B.R."/>
            <person name="Grisdale C."/>
            <person name="Hempe F."/>
            <person name="Henrissat B."/>
            <person name="Hoppner M.P."/>
            <person name="Ishida K.-I."/>
            <person name="Kim E."/>
            <person name="Koreny L."/>
            <person name="Kroth P.G."/>
            <person name="Liu Y."/>
            <person name="Malik S.-B."/>
            <person name="Maier U.G."/>
            <person name="McRose D."/>
            <person name="Mock T."/>
            <person name="Neilson J.A."/>
            <person name="Onodera N.T."/>
            <person name="Poole A.M."/>
            <person name="Pritham E.J."/>
            <person name="Richards T.A."/>
            <person name="Rocap G."/>
            <person name="Roy S.W."/>
            <person name="Sarai C."/>
            <person name="Schaack S."/>
            <person name="Shirato S."/>
            <person name="Slamovits C.H."/>
            <person name="Spencer D.F."/>
            <person name="Suzuki S."/>
            <person name="Worden A.Z."/>
            <person name="Zauner S."/>
            <person name="Barry K."/>
            <person name="Bell C."/>
            <person name="Bharti A.K."/>
            <person name="Crow J.A."/>
            <person name="Grimwood J."/>
            <person name="Kramer R."/>
            <person name="Lindquist E."/>
            <person name="Lucas S."/>
            <person name="Salamov A."/>
            <person name="McFadden G.I."/>
            <person name="Lane C.E."/>
            <person name="Keeling P.J."/>
            <person name="Gray M.W."/>
            <person name="Grigoriev I.V."/>
            <person name="Archibald J.M."/>
        </authorList>
    </citation>
    <scope>NUCLEOTIDE SEQUENCE</scope>
    <source>
        <strain evidence="12">CCMP2712</strain>
    </source>
</reference>
<dbReference type="SUPFAM" id="SSF103506">
    <property type="entry name" value="Mitochondrial carrier"/>
    <property type="match status" value="1"/>
</dbReference>
<dbReference type="RefSeq" id="XP_005820407.1">
    <property type="nucleotide sequence ID" value="XM_005820350.1"/>
</dbReference>
<evidence type="ECO:0000256" key="5">
    <source>
        <dbReference type="ARBA" id="ARBA00022737"/>
    </source>
</evidence>
<reference evidence="10 12" key="1">
    <citation type="journal article" date="2012" name="Nature">
        <title>Algal genomes reveal evolutionary mosaicism and the fate of nucleomorphs.</title>
        <authorList>
            <consortium name="DOE Joint Genome Institute"/>
            <person name="Curtis B.A."/>
            <person name="Tanifuji G."/>
            <person name="Burki F."/>
            <person name="Gruber A."/>
            <person name="Irimia M."/>
            <person name="Maruyama S."/>
            <person name="Arias M.C."/>
            <person name="Ball S.G."/>
            <person name="Gile G.H."/>
            <person name="Hirakawa Y."/>
            <person name="Hopkins J.F."/>
            <person name="Kuo A."/>
            <person name="Rensing S.A."/>
            <person name="Schmutz J."/>
            <person name="Symeonidi A."/>
            <person name="Elias M."/>
            <person name="Eveleigh R.J."/>
            <person name="Herman E.K."/>
            <person name="Klute M.J."/>
            <person name="Nakayama T."/>
            <person name="Obornik M."/>
            <person name="Reyes-Prieto A."/>
            <person name="Armbrust E.V."/>
            <person name="Aves S.J."/>
            <person name="Beiko R.G."/>
            <person name="Coutinho P."/>
            <person name="Dacks J.B."/>
            <person name="Durnford D.G."/>
            <person name="Fast N.M."/>
            <person name="Green B.R."/>
            <person name="Grisdale C.J."/>
            <person name="Hempel F."/>
            <person name="Henrissat B."/>
            <person name="Hoppner M.P."/>
            <person name="Ishida K."/>
            <person name="Kim E."/>
            <person name="Koreny L."/>
            <person name="Kroth P.G."/>
            <person name="Liu Y."/>
            <person name="Malik S.B."/>
            <person name="Maier U.G."/>
            <person name="McRose D."/>
            <person name="Mock T."/>
            <person name="Neilson J.A."/>
            <person name="Onodera N.T."/>
            <person name="Poole A.M."/>
            <person name="Pritham E.J."/>
            <person name="Richards T.A."/>
            <person name="Rocap G."/>
            <person name="Roy S.W."/>
            <person name="Sarai C."/>
            <person name="Schaack S."/>
            <person name="Shirato S."/>
            <person name="Slamovits C.H."/>
            <person name="Spencer D.F."/>
            <person name="Suzuki S."/>
            <person name="Worden A.Z."/>
            <person name="Zauner S."/>
            <person name="Barry K."/>
            <person name="Bell C."/>
            <person name="Bharti A.K."/>
            <person name="Crow J.A."/>
            <person name="Grimwood J."/>
            <person name="Kramer R."/>
            <person name="Lindquist E."/>
            <person name="Lucas S."/>
            <person name="Salamov A."/>
            <person name="McFadden G.I."/>
            <person name="Lane C.E."/>
            <person name="Keeling P.J."/>
            <person name="Gray M.W."/>
            <person name="Grigoriev I.V."/>
            <person name="Archibald J.M."/>
        </authorList>
    </citation>
    <scope>NUCLEOTIDE SEQUENCE</scope>
    <source>
        <strain evidence="10 12">CCMP2712</strain>
    </source>
</reference>
<name>L1IBH6_GUITC</name>
<evidence type="ECO:0008006" key="13">
    <source>
        <dbReference type="Google" id="ProtNLM"/>
    </source>
</evidence>
<evidence type="ECO:0000256" key="1">
    <source>
        <dbReference type="ARBA" id="ARBA00004141"/>
    </source>
</evidence>
<dbReference type="PROSITE" id="PS50920">
    <property type="entry name" value="SOLCAR"/>
    <property type="match status" value="2"/>
</dbReference>
<evidence type="ECO:0000313" key="10">
    <source>
        <dbReference type="EMBL" id="EKX33427.1"/>
    </source>
</evidence>
<comment type="similarity">
    <text evidence="2 9">Belongs to the mitochondrial carrier (TC 2.A.29) family.</text>
</comment>
<evidence type="ECO:0000256" key="2">
    <source>
        <dbReference type="ARBA" id="ARBA00006375"/>
    </source>
</evidence>
<evidence type="ECO:0000256" key="8">
    <source>
        <dbReference type="PROSITE-ProRule" id="PRU00282"/>
    </source>
</evidence>
<dbReference type="GeneID" id="17290159"/>
<accession>L1IBH6</accession>
<dbReference type="EMBL" id="JH993142">
    <property type="protein sequence ID" value="EKX33427.1"/>
    <property type="molecule type" value="Genomic_DNA"/>
</dbReference>
<evidence type="ECO:0000256" key="7">
    <source>
        <dbReference type="ARBA" id="ARBA00023136"/>
    </source>
</evidence>
<keyword evidence="4 8" id="KW-0812">Transmembrane</keyword>
<dbReference type="OMA" id="NGHANLQ"/>
<dbReference type="EnsemblProtists" id="EKX33427">
    <property type="protein sequence ID" value="EKX33427"/>
    <property type="gene ID" value="GUITHDRAFT_120376"/>
</dbReference>
<dbReference type="GO" id="GO:0016020">
    <property type="term" value="C:membrane"/>
    <property type="evidence" value="ECO:0007669"/>
    <property type="project" value="UniProtKB-SubCell"/>
</dbReference>
<keyword evidence="3 9" id="KW-0813">Transport</keyword>
<dbReference type="Gene3D" id="1.50.40.10">
    <property type="entry name" value="Mitochondrial carrier domain"/>
    <property type="match status" value="1"/>
</dbReference>
<evidence type="ECO:0000256" key="9">
    <source>
        <dbReference type="RuleBase" id="RU000488"/>
    </source>
</evidence>
<evidence type="ECO:0000256" key="3">
    <source>
        <dbReference type="ARBA" id="ARBA00022448"/>
    </source>
</evidence>
<protein>
    <recommendedName>
        <fullName evidence="13">Mitochondrial carrier protein</fullName>
    </recommendedName>
</protein>
<keyword evidence="7 8" id="KW-0472">Membrane</keyword>
<keyword evidence="6" id="KW-1133">Transmembrane helix</keyword>
<dbReference type="OrthoDB" id="276989at2759"/>
<dbReference type="Proteomes" id="UP000011087">
    <property type="component" value="Unassembled WGS sequence"/>
</dbReference>
<sequence length="184" mass="19915">MSEQKETPFVVALLAGGCAGTAVDVALFPIDTIKTRLQSPQGFMAAGGFKGVYNGLASAAAGSAPGAALFFSTYETSKNVLLKRFDEKYHSGCYMMASSAGEVAACLVRVPTENVKQKMQAGMYKSTMDAIRGINSTQGFSGYYVGYFTTVMREIPFSLIQFPIYEGLKKKWSNWQGHQVSPLQ</sequence>
<dbReference type="PANTHER" id="PTHR45667">
    <property type="entry name" value="S-ADENOSYLMETHIONINE MITOCHONDRIAL CARRIER PROTEIN"/>
    <property type="match status" value="1"/>
</dbReference>
<keyword evidence="5" id="KW-0677">Repeat</keyword>
<evidence type="ECO:0000256" key="4">
    <source>
        <dbReference type="ARBA" id="ARBA00022692"/>
    </source>
</evidence>
<comment type="subcellular location">
    <subcellularLocation>
        <location evidence="1">Membrane</location>
        <topology evidence="1">Multi-pass membrane protein</topology>
    </subcellularLocation>
</comment>
<dbReference type="PaxDb" id="55529-EKX33427"/>
<evidence type="ECO:0000256" key="6">
    <source>
        <dbReference type="ARBA" id="ARBA00022989"/>
    </source>
</evidence>
<dbReference type="HOGENOM" id="CLU_015166_8_1_1"/>
<dbReference type="InterPro" id="IPR023395">
    <property type="entry name" value="MCP_dom_sf"/>
</dbReference>
<gene>
    <name evidence="10" type="ORF">GUITHDRAFT_120376</name>
</gene>
<proteinExistence type="inferred from homology"/>
<dbReference type="InterPro" id="IPR018108">
    <property type="entry name" value="MCP_transmembrane"/>
</dbReference>